<keyword evidence="3" id="KW-1185">Reference proteome</keyword>
<dbReference type="KEGG" id="pcre:NCTC12858_01565"/>
<gene>
    <name evidence="2" type="ORF">NCTC12858_01565</name>
</gene>
<dbReference type="InterPro" id="IPR006528">
    <property type="entry name" value="Phage_head_morphogenesis_dom"/>
</dbReference>
<proteinExistence type="predicted"/>
<name>A0A2X4PZF7_9PORP</name>
<dbReference type="Pfam" id="PF04233">
    <property type="entry name" value="Phage_Mu_F"/>
    <property type="match status" value="1"/>
</dbReference>
<accession>A0A2X4PZF7</accession>
<evidence type="ECO:0000313" key="3">
    <source>
        <dbReference type="Proteomes" id="UP000249300"/>
    </source>
</evidence>
<dbReference type="NCBIfam" id="TIGR01641">
    <property type="entry name" value="phageSPP1_gp7"/>
    <property type="match status" value="1"/>
</dbReference>
<organism evidence="2 3">
    <name type="scientific">Porphyromonas crevioricanis</name>
    <dbReference type="NCBI Taxonomy" id="393921"/>
    <lineage>
        <taxon>Bacteria</taxon>
        <taxon>Pseudomonadati</taxon>
        <taxon>Bacteroidota</taxon>
        <taxon>Bacteroidia</taxon>
        <taxon>Bacteroidales</taxon>
        <taxon>Porphyromonadaceae</taxon>
        <taxon>Porphyromonas</taxon>
    </lineage>
</organism>
<dbReference type="EMBL" id="LS483447">
    <property type="protein sequence ID" value="SQH73699.1"/>
    <property type="molecule type" value="Genomic_DNA"/>
</dbReference>
<sequence>MPSLNRTILELKPLKEASTLLHDESGQTKSFDRFYRDVAKLDATYNRNYLQAEYLYATASAESAARWTEQMQDADDYDLQYRTVGDSRVREEHRALDLVTLPTRHAFWETYYPPNGWRCRCTVIQVRKGKYPTTADAVALEAGQAAISDKNKIFRGNPGREGTVFPENHPYYGEGGYGHCTVASIDLSATDDNEVCDVYRQLAKVRKGEYKKLRKETDKTLRQWAKTHYGQSSINGLQHDMRINNKAVQNFLGHARTIEEKEVLACLIDPNRKKEFTHIATEPLGLHKRMDVKKDADNVEKKGKGA</sequence>
<dbReference type="AlphaFoldDB" id="A0A2X4PZF7"/>
<evidence type="ECO:0000313" key="2">
    <source>
        <dbReference type="EMBL" id="SQH73699.1"/>
    </source>
</evidence>
<feature type="domain" description="Phage head morphogenesis" evidence="1">
    <location>
        <begin position="33"/>
        <end position="124"/>
    </location>
</feature>
<reference evidence="2 3" key="1">
    <citation type="submission" date="2018-06" db="EMBL/GenBank/DDBJ databases">
        <authorList>
            <consortium name="Pathogen Informatics"/>
            <person name="Doyle S."/>
        </authorList>
    </citation>
    <scope>NUCLEOTIDE SEQUENCE [LARGE SCALE GENOMIC DNA]</scope>
    <source>
        <strain evidence="2 3">NCTC12858</strain>
    </source>
</reference>
<protein>
    <submittedName>
        <fullName evidence="2">Phage head morphogenesis protein, SPP1 gp7 family</fullName>
    </submittedName>
</protein>
<evidence type="ECO:0000259" key="1">
    <source>
        <dbReference type="Pfam" id="PF04233"/>
    </source>
</evidence>
<dbReference type="Proteomes" id="UP000249300">
    <property type="component" value="Chromosome 1"/>
</dbReference>